<sequence length="463" mass="49653">MAGPGRSRLSGGSILHRGTRSLDAAGEEDPEARPGWARGGRGVPATAERVLAMEAPGGGGGGGGGDLLLALAAGLSAPPPGTWQFGALIRAQPGASLGQGLGSRGGANDLWGEASPDLGLSRARGVPRFVATGSFLTGRFFLCVSRLLLMFPITSCLEDSMFPRGPHAESPPPQHVESYLQHRAGEGSRERDAGMAQDQRSYSANHGDFLESKAGCASTALSVRRANSSSSVGTGAGVSIHRVCAQLDIVANLDQTSSSSHSDHSEMSPTEGQKENHPEEFSLLKLQTKDGQRPEWTFYPRFSSNIHTYHVGKQCLFNGVFLGNRRSLSERTVDTCLGRKKYDIDSRNGIPKLTPGDNPYMSPEQSKDFHKAGSTLPPVNFSIVPYVKKFDTFIPLEPLPQSPNLPFWVKEKANNLRNEITEVEELNKWQPAVSLANSLFASGGLKNLPEIPEKLDECRKAGL</sequence>
<name>A0A5F9DF30_RABIT</name>
<feature type="compositionally biased region" description="Basic and acidic residues" evidence="1">
    <location>
        <begin position="261"/>
        <end position="278"/>
    </location>
</feature>
<feature type="region of interest" description="Disordered" evidence="1">
    <location>
        <begin position="348"/>
        <end position="369"/>
    </location>
</feature>
<evidence type="ECO:0008006" key="4">
    <source>
        <dbReference type="Google" id="ProtNLM"/>
    </source>
</evidence>
<dbReference type="InterPro" id="IPR029165">
    <property type="entry name" value="SASRP1"/>
</dbReference>
<evidence type="ECO:0000313" key="2">
    <source>
        <dbReference type="Ensembl" id="ENSOCUP00000043926.1"/>
    </source>
</evidence>
<dbReference type="GeneTree" id="ENSGT00390000006786"/>
<reference evidence="2 3" key="1">
    <citation type="journal article" date="2011" name="Nature">
        <title>A high-resolution map of human evolutionary constraint using 29 mammals.</title>
        <authorList>
            <person name="Lindblad-Toh K."/>
            <person name="Garber M."/>
            <person name="Zuk O."/>
            <person name="Lin M.F."/>
            <person name="Parker B.J."/>
            <person name="Washietl S."/>
            <person name="Kheradpour P."/>
            <person name="Ernst J."/>
            <person name="Jordan G."/>
            <person name="Mauceli E."/>
            <person name="Ward L.D."/>
            <person name="Lowe C.B."/>
            <person name="Holloway A.K."/>
            <person name="Clamp M."/>
            <person name="Gnerre S."/>
            <person name="Alfoldi J."/>
            <person name="Beal K."/>
            <person name="Chang J."/>
            <person name="Clawson H."/>
            <person name="Cuff J."/>
            <person name="Di Palma F."/>
            <person name="Fitzgerald S."/>
            <person name="Flicek P."/>
            <person name="Guttman M."/>
            <person name="Hubisz M.J."/>
            <person name="Jaffe D.B."/>
            <person name="Jungreis I."/>
            <person name="Kent W.J."/>
            <person name="Kostka D."/>
            <person name="Lara M."/>
            <person name="Martins A.L."/>
            <person name="Massingham T."/>
            <person name="Moltke I."/>
            <person name="Raney B.J."/>
            <person name="Rasmussen M.D."/>
            <person name="Robinson J."/>
            <person name="Stark A."/>
            <person name="Vilella A.J."/>
            <person name="Wen J."/>
            <person name="Xie X."/>
            <person name="Zody M.C."/>
            <person name="Baldwin J."/>
            <person name="Bloom T."/>
            <person name="Chin C.W."/>
            <person name="Heiman D."/>
            <person name="Nicol R."/>
            <person name="Nusbaum C."/>
            <person name="Young S."/>
            <person name="Wilkinson J."/>
            <person name="Worley K.C."/>
            <person name="Kovar C.L."/>
            <person name="Muzny D.M."/>
            <person name="Gibbs R.A."/>
            <person name="Cree A."/>
            <person name="Dihn H.H."/>
            <person name="Fowler G."/>
            <person name="Jhangiani S."/>
            <person name="Joshi V."/>
            <person name="Lee S."/>
            <person name="Lewis L.R."/>
            <person name="Nazareth L.V."/>
            <person name="Okwuonu G."/>
            <person name="Santibanez J."/>
            <person name="Warren W.C."/>
            <person name="Mardis E.R."/>
            <person name="Weinstock G.M."/>
            <person name="Wilson R.K."/>
            <person name="Delehaunty K."/>
            <person name="Dooling D."/>
            <person name="Fronik C."/>
            <person name="Fulton L."/>
            <person name="Fulton B."/>
            <person name="Graves T."/>
            <person name="Minx P."/>
            <person name="Sodergren E."/>
            <person name="Birney E."/>
            <person name="Margulies E.H."/>
            <person name="Herrero J."/>
            <person name="Green E.D."/>
            <person name="Haussler D."/>
            <person name="Siepel A."/>
            <person name="Goldman N."/>
            <person name="Pollard K.S."/>
            <person name="Pedersen J.S."/>
            <person name="Lander E.S."/>
            <person name="Kellis M."/>
        </authorList>
    </citation>
    <scope>NUCLEOTIDE SEQUENCE [LARGE SCALE GENOMIC DNA]</scope>
    <source>
        <strain evidence="2 3">Thorbecke inbred</strain>
    </source>
</reference>
<accession>A0A5F9DF30</accession>
<dbReference type="Pfam" id="PF15160">
    <property type="entry name" value="SASRP1"/>
    <property type="match status" value="1"/>
</dbReference>
<evidence type="ECO:0000256" key="1">
    <source>
        <dbReference type="SAM" id="MobiDB-lite"/>
    </source>
</evidence>
<dbReference type="EMBL" id="AAGW02018046">
    <property type="status" value="NOT_ANNOTATED_CDS"/>
    <property type="molecule type" value="Genomic_DNA"/>
</dbReference>
<dbReference type="Bgee" id="ENSOCUG00000017227">
    <property type="expression patterns" value="Expressed in testis and 8 other cell types or tissues"/>
</dbReference>
<dbReference type="PANTHER" id="PTHR35845:SF1">
    <property type="entry name" value="SPERMATOGENESIS-ASSOCIATED SERINE-RICH PROTEIN 1"/>
    <property type="match status" value="1"/>
</dbReference>
<reference evidence="2" key="3">
    <citation type="submission" date="2025-09" db="UniProtKB">
        <authorList>
            <consortium name="Ensembl"/>
        </authorList>
    </citation>
    <scope>IDENTIFICATION</scope>
    <source>
        <strain evidence="2">Thorbecke</strain>
    </source>
</reference>
<dbReference type="STRING" id="9986.ENSOCUP00000043926"/>
<feature type="region of interest" description="Disordered" evidence="1">
    <location>
        <begin position="182"/>
        <end position="202"/>
    </location>
</feature>
<feature type="region of interest" description="Disordered" evidence="1">
    <location>
        <begin position="255"/>
        <end position="278"/>
    </location>
</feature>
<reference evidence="2" key="2">
    <citation type="submission" date="2025-08" db="UniProtKB">
        <authorList>
            <consortium name="Ensembl"/>
        </authorList>
    </citation>
    <scope>IDENTIFICATION</scope>
    <source>
        <strain evidence="2">Thorbecke</strain>
    </source>
</reference>
<dbReference type="Ensembl" id="ENSOCUT00000041409.1">
    <property type="protein sequence ID" value="ENSOCUP00000043926.1"/>
    <property type="gene ID" value="ENSOCUG00000017227.4"/>
</dbReference>
<dbReference type="PANTHER" id="PTHR35845">
    <property type="entry name" value="SPERMATOGENESIS-ASSOCIATED SERINE-RICH PROTEIN 1"/>
    <property type="match status" value="1"/>
</dbReference>
<dbReference type="AlphaFoldDB" id="A0A5F9DF30"/>
<protein>
    <recommendedName>
        <fullName evidence="4">Spermatogenesis associated serine rich 1</fullName>
    </recommendedName>
</protein>
<dbReference type="Proteomes" id="UP000001811">
    <property type="component" value="Chromosome 12"/>
</dbReference>
<dbReference type="FunCoup" id="A0A5F9DF30">
    <property type="interactions" value="7"/>
</dbReference>
<feature type="compositionally biased region" description="Basic and acidic residues" evidence="1">
    <location>
        <begin position="183"/>
        <end position="193"/>
    </location>
</feature>
<feature type="region of interest" description="Disordered" evidence="1">
    <location>
        <begin position="1"/>
        <end position="42"/>
    </location>
</feature>
<evidence type="ECO:0000313" key="3">
    <source>
        <dbReference type="Proteomes" id="UP000001811"/>
    </source>
</evidence>
<keyword evidence="3" id="KW-1185">Reference proteome</keyword>
<organism evidence="2 3">
    <name type="scientific">Oryctolagus cuniculus</name>
    <name type="common">Rabbit</name>
    <dbReference type="NCBI Taxonomy" id="9986"/>
    <lineage>
        <taxon>Eukaryota</taxon>
        <taxon>Metazoa</taxon>
        <taxon>Chordata</taxon>
        <taxon>Craniata</taxon>
        <taxon>Vertebrata</taxon>
        <taxon>Euteleostomi</taxon>
        <taxon>Mammalia</taxon>
        <taxon>Eutheria</taxon>
        <taxon>Euarchontoglires</taxon>
        <taxon>Glires</taxon>
        <taxon>Lagomorpha</taxon>
        <taxon>Leporidae</taxon>
        <taxon>Oryctolagus</taxon>
    </lineage>
</organism>
<gene>
    <name evidence="2" type="primary">SPATS1</name>
</gene>
<dbReference type="InParanoid" id="A0A5F9DF30"/>
<proteinExistence type="predicted"/>